<dbReference type="EMBL" id="CM000951">
    <property type="protein sequence ID" value="EDY59627.1"/>
    <property type="molecule type" value="Genomic_DNA"/>
</dbReference>
<keyword evidence="2" id="KW-1185">Reference proteome</keyword>
<dbReference type="AlphaFoldDB" id="B5I3K5"/>
<dbReference type="HOGENOM" id="CLU_2275968_0_0_11"/>
<gene>
    <name evidence="1" type="ORF">SSEG_06349</name>
</gene>
<name>B5I3K5_STRX2</name>
<accession>B5I3K5</accession>
<reference evidence="1" key="1">
    <citation type="submission" date="2009-10" db="EMBL/GenBank/DDBJ databases">
        <title>The genome sequence of Streptomyces sviceus strain ATCC 29083.</title>
        <authorList>
            <consortium name="The Broad Institute Genome Sequencing Platform"/>
            <consortium name="Broad Institute Microbial Sequencing Center"/>
            <person name="Fischbach M."/>
            <person name="Godfrey P."/>
            <person name="Ward D."/>
            <person name="Young S."/>
            <person name="Zeng Q."/>
            <person name="Koehrsen M."/>
            <person name="Alvarado L."/>
            <person name="Berlin A.M."/>
            <person name="Bochicchio J."/>
            <person name="Borenstein D."/>
            <person name="Chapman S.B."/>
            <person name="Chen Z."/>
            <person name="Engels R."/>
            <person name="Freedman E."/>
            <person name="Gellesch M."/>
            <person name="Goldberg J."/>
            <person name="Griggs A."/>
            <person name="Gujja S."/>
            <person name="Heilman E.R."/>
            <person name="Heiman D.I."/>
            <person name="Hepburn T.A."/>
            <person name="Howarth C."/>
            <person name="Jen D."/>
            <person name="Larson L."/>
            <person name="Lewis B."/>
            <person name="Mehta T."/>
            <person name="Park D."/>
            <person name="Pearson M."/>
            <person name="Richards J."/>
            <person name="Roberts A."/>
            <person name="Saif S."/>
            <person name="Shea T.D."/>
            <person name="Shenoy N."/>
            <person name="Sisk P."/>
            <person name="Stolte C."/>
            <person name="Sykes S.N."/>
            <person name="Thomson T."/>
            <person name="Walk T."/>
            <person name="White J."/>
            <person name="Yandava C."/>
            <person name="Straight P."/>
            <person name="Clardy J."/>
            <person name="Hung D."/>
            <person name="Kolter R."/>
            <person name="Mekalanos J."/>
            <person name="Walker S."/>
            <person name="Walsh C.T."/>
            <person name="Wieland-Brown L.C."/>
            <person name="Haas B."/>
            <person name="Nusbaum C."/>
            <person name="Birren B."/>
        </authorList>
    </citation>
    <scope>NUCLEOTIDE SEQUENCE [LARGE SCALE GENOMIC DNA]</scope>
    <source>
        <strain evidence="1">ATCC 29083</strain>
    </source>
</reference>
<evidence type="ECO:0000313" key="1">
    <source>
        <dbReference type="EMBL" id="EDY59627.1"/>
    </source>
</evidence>
<proteinExistence type="predicted"/>
<dbReference type="Proteomes" id="UP000002785">
    <property type="component" value="Chromosome"/>
</dbReference>
<organism evidence="1 2">
    <name type="scientific">Streptomyces sviceus (strain ATCC 29083 / DSM 924 / JCM 4929 / NBRC 13980 / NCIMB 11184 / NRRL 5439 / UC 5370)</name>
    <dbReference type="NCBI Taxonomy" id="463191"/>
    <lineage>
        <taxon>Bacteria</taxon>
        <taxon>Bacillati</taxon>
        <taxon>Actinomycetota</taxon>
        <taxon>Actinomycetes</taxon>
        <taxon>Kitasatosporales</taxon>
        <taxon>Streptomycetaceae</taxon>
        <taxon>Streptomyces</taxon>
    </lineage>
</organism>
<sequence>MGGAGLVRFSDMVRSKCAGGRDGRADRPCGLGLVDPRGVSWLPCAAVGPRPAPEVARPAQATLLDTGQAGLAGHIRRGDGARLVLAVDASRPDPGSVTERVE</sequence>
<protein>
    <submittedName>
        <fullName evidence="1">Uncharacterized protein</fullName>
    </submittedName>
</protein>
<evidence type="ECO:0000313" key="2">
    <source>
        <dbReference type="Proteomes" id="UP000002785"/>
    </source>
</evidence>